<keyword evidence="2 5" id="KW-0489">Methyltransferase</keyword>
<dbReference type="GO" id="GO:0016279">
    <property type="term" value="F:protein-lysine N-methyltransferase activity"/>
    <property type="evidence" value="ECO:0007669"/>
    <property type="project" value="UniProtKB-UniRule"/>
</dbReference>
<comment type="function">
    <text evidence="5">S-adenosyl-L-methionine-dependent protein methyltransferase that trimethylates the N-terminal glycine 'Gly-2' of elongation factor 1-alpha, before also catalyzing the mono- and dimethylation of 'Lys-3'.</text>
</comment>
<proteinExistence type="inferred from homology"/>
<keyword evidence="3 5" id="KW-0808">Transferase</keyword>
<dbReference type="OrthoDB" id="275637at2759"/>
<dbReference type="GO" id="GO:0032259">
    <property type="term" value="P:methylation"/>
    <property type="evidence" value="ECO:0007669"/>
    <property type="project" value="UniProtKB-KW"/>
</dbReference>
<evidence type="ECO:0000256" key="1">
    <source>
        <dbReference type="ARBA" id="ARBA00022490"/>
    </source>
</evidence>
<evidence type="ECO:0000256" key="5">
    <source>
        <dbReference type="HAMAP-Rule" id="MF_03223"/>
    </source>
</evidence>
<evidence type="ECO:0000313" key="6">
    <source>
        <dbReference type="EMBL" id="EMF17633.1"/>
    </source>
</evidence>
<keyword evidence="1 5" id="KW-0963">Cytoplasm</keyword>
<feature type="binding site" evidence="5">
    <location>
        <position position="138"/>
    </location>
    <ligand>
        <name>S-adenosyl-L-methionine</name>
        <dbReference type="ChEBI" id="CHEBI:59789"/>
    </ligand>
</feature>
<dbReference type="Gene3D" id="3.40.50.150">
    <property type="entry name" value="Vaccinia Virus protein VP39"/>
    <property type="match status" value="1"/>
</dbReference>
<evidence type="ECO:0000256" key="3">
    <source>
        <dbReference type="ARBA" id="ARBA00022679"/>
    </source>
</evidence>
<feature type="binding site" evidence="5">
    <location>
        <position position="164"/>
    </location>
    <ligand>
        <name>S-adenosyl-L-methionine</name>
        <dbReference type="ChEBI" id="CHEBI:59789"/>
    </ligand>
</feature>
<sequence length="269" mass="30405">MADSDGDEDTVDWFQEPEGYFREEAKPSEVQHKTLSGEILHLHLTSRNPLWGHLLWQGGRTVADFLEANKDEYLQNKTVLELGAGAGLPSLICAINGAKQVVVTDYPDADLIENLRANIRDCAALPATCDIVAKGYLWGAETAPLVNHWDTSQQGVGFDLIILADLLFNHSEHAKLLLSVRQTLKQRPEAQALVFFTPYRPWLLQNDLAFFDLARNDGFVVEKILEKVMDKVMFEEDRGDEMLRRTVFGYRLRWAEITTQSLEPGSSEM</sequence>
<dbReference type="InterPro" id="IPR029063">
    <property type="entry name" value="SAM-dependent_MTases_sf"/>
</dbReference>
<feature type="binding site" evidence="5">
    <location>
        <begin position="83"/>
        <end position="85"/>
    </location>
    <ligand>
        <name>S-adenosyl-L-methionine</name>
        <dbReference type="ChEBI" id="CHEBI:59789"/>
    </ligand>
</feature>
<dbReference type="GO" id="GO:0000183">
    <property type="term" value="P:rDNA heterochromatin formation"/>
    <property type="evidence" value="ECO:0007669"/>
    <property type="project" value="EnsemblFungi"/>
</dbReference>
<protein>
    <recommendedName>
        <fullName evidence="5">Protein N-terminal and lysine N-methyltransferase EFM7</fullName>
        <ecNumber evidence="5">2.1.1.-</ecNumber>
    </recommendedName>
    <alternativeName>
        <fullName evidence="5">Elongation factor methyltransferase 7</fullName>
    </alternativeName>
</protein>
<dbReference type="GO" id="GO:0071885">
    <property type="term" value="F:N-terminal protein N-methyltransferase activity"/>
    <property type="evidence" value="ECO:0007669"/>
    <property type="project" value="UniProtKB-UniRule"/>
</dbReference>
<dbReference type="eggNOG" id="KOG2920">
    <property type="taxonomic scope" value="Eukaryota"/>
</dbReference>
<dbReference type="GO" id="GO:0005737">
    <property type="term" value="C:cytoplasm"/>
    <property type="evidence" value="ECO:0007669"/>
    <property type="project" value="UniProtKB-SubCell"/>
</dbReference>
<feature type="binding site" evidence="5">
    <location>
        <position position="56"/>
    </location>
    <ligand>
        <name>S-adenosyl-L-methionine</name>
        <dbReference type="ChEBI" id="CHEBI:59789"/>
    </ligand>
</feature>
<accession>N1QNB5</accession>
<comment type="similarity">
    <text evidence="5">Belongs to the class I-like SAM-binding methyltransferase superfamily. EFM7 family.</text>
</comment>
<dbReference type="GeneID" id="27905049"/>
<dbReference type="AlphaFoldDB" id="N1QNB5"/>
<reference evidence="6 7" key="1">
    <citation type="journal article" date="2012" name="PLoS Pathog.">
        <title>Diverse lifestyles and strategies of plant pathogenesis encoded in the genomes of eighteen Dothideomycetes fungi.</title>
        <authorList>
            <person name="Ohm R.A."/>
            <person name="Feau N."/>
            <person name="Henrissat B."/>
            <person name="Schoch C.L."/>
            <person name="Horwitz B.A."/>
            <person name="Barry K.W."/>
            <person name="Condon B.J."/>
            <person name="Copeland A.C."/>
            <person name="Dhillon B."/>
            <person name="Glaser F."/>
            <person name="Hesse C.N."/>
            <person name="Kosti I."/>
            <person name="LaButti K."/>
            <person name="Lindquist E.A."/>
            <person name="Lucas S."/>
            <person name="Salamov A.A."/>
            <person name="Bradshaw R.E."/>
            <person name="Ciuffetti L."/>
            <person name="Hamelin R.C."/>
            <person name="Kema G.H.J."/>
            <person name="Lawrence C."/>
            <person name="Scott J.A."/>
            <person name="Spatafora J.W."/>
            <person name="Turgeon B.G."/>
            <person name="de Wit P.J.G.M."/>
            <person name="Zhong S."/>
            <person name="Goodwin S.B."/>
            <person name="Grigoriev I.V."/>
        </authorList>
    </citation>
    <scope>NUCLEOTIDE SEQUENCE [LARGE SCALE GENOMIC DNA]</scope>
    <source>
        <strain evidence="6 7">SO2202</strain>
    </source>
</reference>
<dbReference type="InterPro" id="IPR019410">
    <property type="entry name" value="Methyltransf_16"/>
</dbReference>
<comment type="subcellular location">
    <subcellularLocation>
        <location evidence="5">Cytoplasm</location>
    </subcellularLocation>
</comment>
<dbReference type="Proteomes" id="UP000016931">
    <property type="component" value="Unassembled WGS sequence"/>
</dbReference>
<dbReference type="EC" id="2.1.1.-" evidence="5"/>
<dbReference type="EMBL" id="KB456260">
    <property type="protein sequence ID" value="EMF17633.1"/>
    <property type="molecule type" value="Genomic_DNA"/>
</dbReference>
<feature type="binding site" evidence="5">
    <location>
        <position position="105"/>
    </location>
    <ligand>
        <name>S-adenosyl-L-methionine</name>
        <dbReference type="ChEBI" id="CHEBI:59789"/>
    </ligand>
</feature>
<organism evidence="6 7">
    <name type="scientific">Sphaerulina musiva (strain SO2202)</name>
    <name type="common">Poplar stem canker fungus</name>
    <name type="synonym">Septoria musiva</name>
    <dbReference type="NCBI Taxonomy" id="692275"/>
    <lineage>
        <taxon>Eukaryota</taxon>
        <taxon>Fungi</taxon>
        <taxon>Dikarya</taxon>
        <taxon>Ascomycota</taxon>
        <taxon>Pezizomycotina</taxon>
        <taxon>Dothideomycetes</taxon>
        <taxon>Dothideomycetidae</taxon>
        <taxon>Mycosphaerellales</taxon>
        <taxon>Mycosphaerellaceae</taxon>
        <taxon>Sphaerulina</taxon>
    </lineage>
</organism>
<dbReference type="PANTHER" id="PTHR14614:SF10">
    <property type="entry name" value="PROTEIN N-TERMINAL AND LYSINE N-METHYLTRANSFERASE EFM7"/>
    <property type="match status" value="1"/>
</dbReference>
<dbReference type="HAMAP" id="MF_03223">
    <property type="entry name" value="Methyltr_EFM7"/>
    <property type="match status" value="1"/>
</dbReference>
<dbReference type="PROSITE" id="PS51560">
    <property type="entry name" value="SAM_MT_NNT1"/>
    <property type="match status" value="1"/>
</dbReference>
<dbReference type="HOGENOM" id="CLU_032409_0_0_1"/>
<dbReference type="STRING" id="692275.N1QNB5"/>
<dbReference type="Pfam" id="PF10294">
    <property type="entry name" value="Methyltransf_16"/>
    <property type="match status" value="1"/>
</dbReference>
<keyword evidence="4 5" id="KW-0949">S-adenosyl-L-methionine</keyword>
<name>N1QNB5_SPHMS</name>
<evidence type="ECO:0000313" key="7">
    <source>
        <dbReference type="Proteomes" id="UP000016931"/>
    </source>
</evidence>
<dbReference type="RefSeq" id="XP_016765754.1">
    <property type="nucleotide sequence ID" value="XM_016907912.1"/>
</dbReference>
<evidence type="ECO:0000256" key="4">
    <source>
        <dbReference type="ARBA" id="ARBA00022691"/>
    </source>
</evidence>
<gene>
    <name evidence="5" type="primary">EFM7</name>
    <name evidence="6" type="ORF">SEPMUDRAFT_160854</name>
</gene>
<dbReference type="InterPro" id="IPR025784">
    <property type="entry name" value="EFM7"/>
</dbReference>
<dbReference type="SUPFAM" id="SSF53335">
    <property type="entry name" value="S-adenosyl-L-methionine-dependent methyltransferases"/>
    <property type="match status" value="1"/>
</dbReference>
<evidence type="ECO:0000256" key="2">
    <source>
        <dbReference type="ARBA" id="ARBA00022603"/>
    </source>
</evidence>
<keyword evidence="7" id="KW-1185">Reference proteome</keyword>
<dbReference type="OMA" id="VGHNPLW"/>
<dbReference type="PANTHER" id="PTHR14614">
    <property type="entry name" value="HEPATOCELLULAR CARCINOMA-ASSOCIATED ANTIGEN"/>
    <property type="match status" value="1"/>
</dbReference>